<evidence type="ECO:0000313" key="14">
    <source>
        <dbReference type="EMBL" id="TRY64621.1"/>
    </source>
</evidence>
<dbReference type="InterPro" id="IPR051432">
    <property type="entry name" value="KCNMA1_auxiliary"/>
</dbReference>
<accession>A0A553NGQ9</accession>
<evidence type="ECO:0000259" key="13">
    <source>
        <dbReference type="SMART" id="SM00013"/>
    </source>
</evidence>
<sequence>MAMPRTEQACQAKGVSSTRRDLPAYFCIAICIYISHLVVGVAAATCPRKCECIWRDGKSVVDCSNQGLGSIPTDVDVSSQALNISGNHIPLFNERQFSRFGMTNLQKISASNCGLGQIHRHAFQGLTNLVELYLDNNNLAE</sequence>
<evidence type="ECO:0000256" key="6">
    <source>
        <dbReference type="ARBA" id="ARBA00022729"/>
    </source>
</evidence>
<dbReference type="Gene3D" id="3.80.10.10">
    <property type="entry name" value="Ribonuclease Inhibitor"/>
    <property type="match status" value="1"/>
</dbReference>
<dbReference type="InterPro" id="IPR032675">
    <property type="entry name" value="LRR_dom_sf"/>
</dbReference>
<dbReference type="STRING" id="6832.A0A553NGQ9"/>
<dbReference type="OMA" id="CNLEIVH"/>
<evidence type="ECO:0000256" key="9">
    <source>
        <dbReference type="ARBA" id="ARBA00023136"/>
    </source>
</evidence>
<dbReference type="Pfam" id="PF01462">
    <property type="entry name" value="LRRNT"/>
    <property type="match status" value="1"/>
</dbReference>
<name>A0A553NGQ9_TIGCA</name>
<keyword evidence="11" id="KW-0407">Ion channel</keyword>
<gene>
    <name evidence="14" type="ORF">TCAL_14153</name>
</gene>
<comment type="subcellular location">
    <subcellularLocation>
        <location evidence="1">Cell membrane</location>
        <topology evidence="1">Single-pass membrane protein</topology>
    </subcellularLocation>
</comment>
<keyword evidence="15" id="KW-1185">Reference proteome</keyword>
<organism evidence="14 15">
    <name type="scientific">Tigriopus californicus</name>
    <name type="common">Marine copepod</name>
    <dbReference type="NCBI Taxonomy" id="6832"/>
    <lineage>
        <taxon>Eukaryota</taxon>
        <taxon>Metazoa</taxon>
        <taxon>Ecdysozoa</taxon>
        <taxon>Arthropoda</taxon>
        <taxon>Crustacea</taxon>
        <taxon>Multicrustacea</taxon>
        <taxon>Hexanauplia</taxon>
        <taxon>Copepoda</taxon>
        <taxon>Harpacticoida</taxon>
        <taxon>Harpacticidae</taxon>
        <taxon>Tigriopus</taxon>
    </lineage>
</organism>
<dbReference type="PANTHER" id="PTHR46473">
    <property type="entry name" value="GH08155P"/>
    <property type="match status" value="1"/>
</dbReference>
<evidence type="ECO:0000313" key="15">
    <source>
        <dbReference type="Proteomes" id="UP000318571"/>
    </source>
</evidence>
<keyword evidence="7 12" id="KW-1133">Transmembrane helix</keyword>
<evidence type="ECO:0000256" key="11">
    <source>
        <dbReference type="ARBA" id="ARBA00023303"/>
    </source>
</evidence>
<evidence type="ECO:0000256" key="4">
    <source>
        <dbReference type="ARBA" id="ARBA00022614"/>
    </source>
</evidence>
<feature type="non-terminal residue" evidence="14">
    <location>
        <position position="141"/>
    </location>
</feature>
<comment type="caution">
    <text evidence="14">The sequence shown here is derived from an EMBL/GenBank/DDBJ whole genome shotgun (WGS) entry which is preliminary data.</text>
</comment>
<dbReference type="AlphaFoldDB" id="A0A553NGQ9"/>
<evidence type="ECO:0000256" key="7">
    <source>
        <dbReference type="ARBA" id="ARBA00022989"/>
    </source>
</evidence>
<dbReference type="GO" id="GO:0044325">
    <property type="term" value="F:transmembrane transporter binding"/>
    <property type="evidence" value="ECO:0007669"/>
    <property type="project" value="TreeGrafter"/>
</dbReference>
<dbReference type="InterPro" id="IPR000372">
    <property type="entry name" value="LRRNT"/>
</dbReference>
<evidence type="ECO:0000256" key="10">
    <source>
        <dbReference type="ARBA" id="ARBA00023157"/>
    </source>
</evidence>
<reference evidence="14 15" key="1">
    <citation type="journal article" date="2018" name="Nat. Ecol. Evol.">
        <title>Genomic signatures of mitonuclear coevolution across populations of Tigriopus californicus.</title>
        <authorList>
            <person name="Barreto F.S."/>
            <person name="Watson E.T."/>
            <person name="Lima T.G."/>
            <person name="Willett C.S."/>
            <person name="Edmands S."/>
            <person name="Li W."/>
            <person name="Burton R.S."/>
        </authorList>
    </citation>
    <scope>NUCLEOTIDE SEQUENCE [LARGE SCALE GENOMIC DNA]</scope>
    <source>
        <strain evidence="14 15">San Diego</strain>
    </source>
</reference>
<proteinExistence type="predicted"/>
<keyword evidence="3" id="KW-1003">Cell membrane</keyword>
<keyword evidence="10" id="KW-1015">Disulfide bond</keyword>
<keyword evidence="6" id="KW-0732">Signal</keyword>
<keyword evidence="2" id="KW-0813">Transport</keyword>
<dbReference type="PANTHER" id="PTHR46473:SF25">
    <property type="entry name" value="LRRCT DOMAIN-CONTAINING PROTEIN"/>
    <property type="match status" value="1"/>
</dbReference>
<dbReference type="Proteomes" id="UP000318571">
    <property type="component" value="Unassembled WGS sequence"/>
</dbReference>
<keyword evidence="5 12" id="KW-0812">Transmembrane</keyword>
<evidence type="ECO:0000256" key="2">
    <source>
        <dbReference type="ARBA" id="ARBA00022448"/>
    </source>
</evidence>
<keyword evidence="4" id="KW-0433">Leucine-rich repeat</keyword>
<evidence type="ECO:0000256" key="3">
    <source>
        <dbReference type="ARBA" id="ARBA00022475"/>
    </source>
</evidence>
<protein>
    <recommendedName>
        <fullName evidence="13">LRRNT domain-containing protein</fullName>
    </recommendedName>
</protein>
<dbReference type="GO" id="GO:0008076">
    <property type="term" value="C:voltage-gated potassium channel complex"/>
    <property type="evidence" value="ECO:0007669"/>
    <property type="project" value="TreeGrafter"/>
</dbReference>
<evidence type="ECO:0000256" key="1">
    <source>
        <dbReference type="ARBA" id="ARBA00004162"/>
    </source>
</evidence>
<feature type="transmembrane region" description="Helical" evidence="12">
    <location>
        <begin position="22"/>
        <end position="43"/>
    </location>
</feature>
<evidence type="ECO:0000256" key="8">
    <source>
        <dbReference type="ARBA" id="ARBA00023065"/>
    </source>
</evidence>
<keyword evidence="9 12" id="KW-0472">Membrane</keyword>
<dbReference type="SMART" id="SM00013">
    <property type="entry name" value="LRRNT"/>
    <property type="match status" value="1"/>
</dbReference>
<feature type="domain" description="LRRNT" evidence="13">
    <location>
        <begin position="45"/>
        <end position="81"/>
    </location>
</feature>
<dbReference type="SUPFAM" id="SSF52058">
    <property type="entry name" value="L domain-like"/>
    <property type="match status" value="1"/>
</dbReference>
<evidence type="ECO:0000256" key="5">
    <source>
        <dbReference type="ARBA" id="ARBA00022692"/>
    </source>
</evidence>
<dbReference type="GO" id="GO:0099104">
    <property type="term" value="F:potassium channel activator activity"/>
    <property type="evidence" value="ECO:0007669"/>
    <property type="project" value="TreeGrafter"/>
</dbReference>
<keyword evidence="8" id="KW-0406">Ion transport</keyword>
<evidence type="ECO:0000256" key="12">
    <source>
        <dbReference type="SAM" id="Phobius"/>
    </source>
</evidence>
<dbReference type="EMBL" id="VCGU01000434">
    <property type="protein sequence ID" value="TRY64621.1"/>
    <property type="molecule type" value="Genomic_DNA"/>
</dbReference>
<dbReference type="GO" id="GO:0005249">
    <property type="term" value="F:voltage-gated potassium channel activity"/>
    <property type="evidence" value="ECO:0007669"/>
    <property type="project" value="TreeGrafter"/>
</dbReference>